<keyword evidence="3" id="KW-1185">Reference proteome</keyword>
<dbReference type="InterPro" id="IPR003779">
    <property type="entry name" value="CMD-like"/>
</dbReference>
<feature type="domain" description="Carboxymuconolactone decarboxylase-like" evidence="1">
    <location>
        <begin position="146"/>
        <end position="213"/>
    </location>
</feature>
<dbReference type="Pfam" id="PF02627">
    <property type="entry name" value="CMD"/>
    <property type="match status" value="2"/>
</dbReference>
<dbReference type="Gene3D" id="1.20.1290.10">
    <property type="entry name" value="AhpD-like"/>
    <property type="match status" value="1"/>
</dbReference>
<evidence type="ECO:0000313" key="2">
    <source>
        <dbReference type="EMBL" id="MBB5143543.1"/>
    </source>
</evidence>
<gene>
    <name evidence="2" type="ORF">HNQ38_001640</name>
</gene>
<dbReference type="RefSeq" id="WP_183719133.1">
    <property type="nucleotide sequence ID" value="NZ_JACHGO010000004.1"/>
</dbReference>
<dbReference type="EMBL" id="JACHGO010000004">
    <property type="protein sequence ID" value="MBB5143543.1"/>
    <property type="molecule type" value="Genomic_DNA"/>
</dbReference>
<keyword evidence="2" id="KW-0575">Peroxidase</keyword>
<name>A0A7W8C0W7_9BACT</name>
<evidence type="ECO:0000259" key="1">
    <source>
        <dbReference type="Pfam" id="PF02627"/>
    </source>
</evidence>
<protein>
    <submittedName>
        <fullName evidence="2">Alkylhydroperoxidase/carboxymuconolactone decarboxylase family protein YurZ</fullName>
    </submittedName>
</protein>
<keyword evidence="2" id="KW-0560">Oxidoreductase</keyword>
<evidence type="ECO:0000313" key="3">
    <source>
        <dbReference type="Proteomes" id="UP000539075"/>
    </source>
</evidence>
<dbReference type="PANTHER" id="PTHR33570">
    <property type="entry name" value="4-CARBOXYMUCONOLACTONE DECARBOXYLASE FAMILY PROTEIN"/>
    <property type="match status" value="1"/>
</dbReference>
<comment type="caution">
    <text evidence="2">The sequence shown here is derived from an EMBL/GenBank/DDBJ whole genome shotgun (WGS) entry which is preliminary data.</text>
</comment>
<dbReference type="Proteomes" id="UP000539075">
    <property type="component" value="Unassembled WGS sequence"/>
</dbReference>
<proteinExistence type="predicted"/>
<accession>A0A7W8C0W7</accession>
<sequence length="235" mass="25072">MRRAVITGAAVLLLCLYGIISEAKTVNTTLSSRQQAIVPIAAFAASGQIPALKIALHDGLDGGLTVNEIKEILVQLYAYAGFPRSLNALGAFQQVLGEREAKGIHDERGKEAGPVSQEKTSLERGTEVQTALVGAPVKGGLMDFAPAVDEFLKAHLFGDIFGRDNLDWQSREIATVSALASMDGVESQLRSHCRISRNVGLTAEQMQALAAVLRAKVSDCAGKKVDMILKEEDGK</sequence>
<dbReference type="SUPFAM" id="SSF69118">
    <property type="entry name" value="AhpD-like"/>
    <property type="match status" value="1"/>
</dbReference>
<feature type="domain" description="Carboxymuconolactone decarboxylase-like" evidence="1">
    <location>
        <begin position="27"/>
        <end position="93"/>
    </location>
</feature>
<reference evidence="2 3" key="1">
    <citation type="submission" date="2020-08" db="EMBL/GenBank/DDBJ databases">
        <title>Genomic Encyclopedia of Type Strains, Phase IV (KMG-IV): sequencing the most valuable type-strain genomes for metagenomic binning, comparative biology and taxonomic classification.</title>
        <authorList>
            <person name="Goeker M."/>
        </authorList>
    </citation>
    <scope>NUCLEOTIDE SEQUENCE [LARGE SCALE GENOMIC DNA]</scope>
    <source>
        <strain evidence="2 3">DSM 11275</strain>
    </source>
</reference>
<dbReference type="AlphaFoldDB" id="A0A7W8C0W7"/>
<dbReference type="InterPro" id="IPR052512">
    <property type="entry name" value="4CMD/NDH-1_regulator"/>
</dbReference>
<dbReference type="InterPro" id="IPR029032">
    <property type="entry name" value="AhpD-like"/>
</dbReference>
<dbReference type="PANTHER" id="PTHR33570:SF2">
    <property type="entry name" value="CARBOXYMUCONOLACTONE DECARBOXYLASE-LIKE DOMAIN-CONTAINING PROTEIN"/>
    <property type="match status" value="1"/>
</dbReference>
<organism evidence="2 3">
    <name type="scientific">Desulfovibrio intestinalis</name>
    <dbReference type="NCBI Taxonomy" id="58621"/>
    <lineage>
        <taxon>Bacteria</taxon>
        <taxon>Pseudomonadati</taxon>
        <taxon>Thermodesulfobacteriota</taxon>
        <taxon>Desulfovibrionia</taxon>
        <taxon>Desulfovibrionales</taxon>
        <taxon>Desulfovibrionaceae</taxon>
        <taxon>Desulfovibrio</taxon>
    </lineage>
</organism>
<dbReference type="GO" id="GO:0051920">
    <property type="term" value="F:peroxiredoxin activity"/>
    <property type="evidence" value="ECO:0007669"/>
    <property type="project" value="InterPro"/>
</dbReference>